<keyword evidence="1" id="KW-1133">Transmembrane helix</keyword>
<comment type="caution">
    <text evidence="2">The sequence shown here is derived from an EMBL/GenBank/DDBJ whole genome shotgun (WGS) entry which is preliminary data.</text>
</comment>
<evidence type="ECO:0000256" key="1">
    <source>
        <dbReference type="SAM" id="Phobius"/>
    </source>
</evidence>
<evidence type="ECO:0000313" key="2">
    <source>
        <dbReference type="EMBL" id="TWE08375.1"/>
    </source>
</evidence>
<dbReference type="AlphaFoldDB" id="A0A561DYD1"/>
<dbReference type="EMBL" id="VIVN01000001">
    <property type="protein sequence ID" value="TWE08375.1"/>
    <property type="molecule type" value="Genomic_DNA"/>
</dbReference>
<reference evidence="2 3" key="1">
    <citation type="submission" date="2019-06" db="EMBL/GenBank/DDBJ databases">
        <title>Sorghum-associated microbial communities from plants grown in Nebraska, USA.</title>
        <authorList>
            <person name="Schachtman D."/>
        </authorList>
    </citation>
    <scope>NUCLEOTIDE SEQUENCE [LARGE SCALE GENOMIC DNA]</scope>
    <source>
        <strain evidence="2 3">2482</strain>
    </source>
</reference>
<gene>
    <name evidence="2" type="ORF">FB550_101396</name>
</gene>
<feature type="transmembrane region" description="Helical" evidence="1">
    <location>
        <begin position="27"/>
        <end position="47"/>
    </location>
</feature>
<protein>
    <submittedName>
        <fullName evidence="2">Uncharacterized protein</fullName>
    </submittedName>
</protein>
<accession>A0A561DYD1</accession>
<sequence length="194" mass="22705">MKQGSLSQRKYGLFANLIANPKERRRINLFLMITIGLILVEVLFVYFNRQQLMTQDFRHYKGTFKQFGSIAQIGFYTALSIYPVFLLLKSKQIKGIKWGTIELKTGLQFIGKLVRIWHVPIALLSTGIVFLHVYMAILRGFKLDFTYISGIVTVLVLLPLMYMGLMRFKRKDRNWHFKLAITFLILFFIHANFS</sequence>
<evidence type="ECO:0000313" key="3">
    <source>
        <dbReference type="Proteomes" id="UP000319671"/>
    </source>
</evidence>
<feature type="transmembrane region" description="Helical" evidence="1">
    <location>
        <begin position="175"/>
        <end position="193"/>
    </location>
</feature>
<feature type="transmembrane region" description="Helical" evidence="1">
    <location>
        <begin position="145"/>
        <end position="163"/>
    </location>
</feature>
<dbReference type="Proteomes" id="UP000319671">
    <property type="component" value="Unassembled WGS sequence"/>
</dbReference>
<keyword evidence="1" id="KW-0812">Transmembrane</keyword>
<proteinExistence type="predicted"/>
<organism evidence="2 3">
    <name type="scientific">Neobacillus bataviensis</name>
    <dbReference type="NCBI Taxonomy" id="220685"/>
    <lineage>
        <taxon>Bacteria</taxon>
        <taxon>Bacillati</taxon>
        <taxon>Bacillota</taxon>
        <taxon>Bacilli</taxon>
        <taxon>Bacillales</taxon>
        <taxon>Bacillaceae</taxon>
        <taxon>Neobacillus</taxon>
    </lineage>
</organism>
<keyword evidence="3" id="KW-1185">Reference proteome</keyword>
<feature type="transmembrane region" description="Helical" evidence="1">
    <location>
        <begin position="116"/>
        <end position="139"/>
    </location>
</feature>
<dbReference type="RefSeq" id="WP_144562075.1">
    <property type="nucleotide sequence ID" value="NZ_VIVN01000001.1"/>
</dbReference>
<feature type="transmembrane region" description="Helical" evidence="1">
    <location>
        <begin position="67"/>
        <end position="88"/>
    </location>
</feature>
<keyword evidence="1" id="KW-0472">Membrane</keyword>
<name>A0A561DYD1_9BACI</name>